<dbReference type="EMBL" id="JAPFFI010000013">
    <property type="protein sequence ID" value="KAJ6370824.1"/>
    <property type="molecule type" value="Genomic_DNA"/>
</dbReference>
<dbReference type="Pfam" id="PF00931">
    <property type="entry name" value="NB-ARC"/>
    <property type="match status" value="1"/>
</dbReference>
<dbReference type="Proteomes" id="UP001141253">
    <property type="component" value="Chromosome 17"/>
</dbReference>
<dbReference type="InterPro" id="IPR002182">
    <property type="entry name" value="NB-ARC"/>
</dbReference>
<protein>
    <recommendedName>
        <fullName evidence="2">NB-ARC domain-containing protein</fullName>
    </recommendedName>
</protein>
<feature type="domain" description="NB-ARC" evidence="2">
    <location>
        <begin position="56"/>
        <end position="129"/>
    </location>
</feature>
<sequence length="158" mass="17788">MAHRLKNMREKLDAIADDKNDFHLTPHVGEIAADHTYNLRLTSPLVNESEIHGRGKEKEEIVNILFSNADDLSIYAVWGMGGLGKTTLVQLVYNEERVQQQFDLRIWVFVSTDFDLRGLTRAIIESIDGAPCENHGLDPLQQLLQQKLAGKEVFACTG</sequence>
<evidence type="ECO:0000313" key="3">
    <source>
        <dbReference type="EMBL" id="KAJ6370824.1"/>
    </source>
</evidence>
<organism evidence="3 4">
    <name type="scientific">Salix suchowensis</name>
    <dbReference type="NCBI Taxonomy" id="1278906"/>
    <lineage>
        <taxon>Eukaryota</taxon>
        <taxon>Viridiplantae</taxon>
        <taxon>Streptophyta</taxon>
        <taxon>Embryophyta</taxon>
        <taxon>Tracheophyta</taxon>
        <taxon>Spermatophyta</taxon>
        <taxon>Magnoliopsida</taxon>
        <taxon>eudicotyledons</taxon>
        <taxon>Gunneridae</taxon>
        <taxon>Pentapetalae</taxon>
        <taxon>rosids</taxon>
        <taxon>fabids</taxon>
        <taxon>Malpighiales</taxon>
        <taxon>Salicaceae</taxon>
        <taxon>Saliceae</taxon>
        <taxon>Salix</taxon>
    </lineage>
</organism>
<dbReference type="SUPFAM" id="SSF52540">
    <property type="entry name" value="P-loop containing nucleoside triphosphate hydrolases"/>
    <property type="match status" value="1"/>
</dbReference>
<proteinExistence type="predicted"/>
<keyword evidence="1" id="KW-0611">Plant defense</keyword>
<dbReference type="PANTHER" id="PTHR36766">
    <property type="entry name" value="PLANT BROAD-SPECTRUM MILDEW RESISTANCE PROTEIN RPW8"/>
    <property type="match status" value="1"/>
</dbReference>
<evidence type="ECO:0000256" key="1">
    <source>
        <dbReference type="ARBA" id="ARBA00022821"/>
    </source>
</evidence>
<name>A0ABQ9B153_9ROSI</name>
<dbReference type="InterPro" id="IPR027417">
    <property type="entry name" value="P-loop_NTPase"/>
</dbReference>
<comment type="caution">
    <text evidence="3">The sequence shown here is derived from an EMBL/GenBank/DDBJ whole genome shotgun (WGS) entry which is preliminary data.</text>
</comment>
<evidence type="ECO:0000313" key="4">
    <source>
        <dbReference type="Proteomes" id="UP001141253"/>
    </source>
</evidence>
<dbReference type="PANTHER" id="PTHR36766:SF47">
    <property type="entry name" value="NB-ARC DOMAIN-CONTAINING PROTEIN"/>
    <property type="match status" value="1"/>
</dbReference>
<reference evidence="3" key="1">
    <citation type="submission" date="2022-10" db="EMBL/GenBank/DDBJ databases">
        <authorList>
            <person name="Hyden B.L."/>
            <person name="Feng K."/>
            <person name="Yates T."/>
            <person name="Jawdy S."/>
            <person name="Smart L.B."/>
            <person name="Muchero W."/>
        </authorList>
    </citation>
    <scope>NUCLEOTIDE SEQUENCE</scope>
    <source>
        <tissue evidence="3">Shoot tip</tissue>
    </source>
</reference>
<keyword evidence="4" id="KW-1185">Reference proteome</keyword>
<evidence type="ECO:0000259" key="2">
    <source>
        <dbReference type="Pfam" id="PF00931"/>
    </source>
</evidence>
<accession>A0ABQ9B153</accession>
<dbReference type="Gene3D" id="3.40.50.300">
    <property type="entry name" value="P-loop containing nucleotide triphosphate hydrolases"/>
    <property type="match status" value="1"/>
</dbReference>
<gene>
    <name evidence="3" type="ORF">OIU77_001348</name>
</gene>
<reference evidence="3" key="2">
    <citation type="journal article" date="2023" name="Int. J. Mol. Sci.">
        <title>De Novo Assembly and Annotation of 11 Diverse Shrub Willow (Salix) Genomes Reveals Novel Gene Organization in Sex-Linked Regions.</title>
        <authorList>
            <person name="Hyden B."/>
            <person name="Feng K."/>
            <person name="Yates T.B."/>
            <person name="Jawdy S."/>
            <person name="Cereghino C."/>
            <person name="Smart L.B."/>
            <person name="Muchero W."/>
        </authorList>
    </citation>
    <scope>NUCLEOTIDE SEQUENCE</scope>
    <source>
        <tissue evidence="3">Shoot tip</tissue>
    </source>
</reference>